<dbReference type="Proteomes" id="UP001286456">
    <property type="component" value="Unassembled WGS sequence"/>
</dbReference>
<gene>
    <name evidence="1" type="ORF">B0T19DRAFT_440798</name>
</gene>
<dbReference type="AlphaFoldDB" id="A0AAE0J059"/>
<comment type="caution">
    <text evidence="1">The sequence shown here is derived from an EMBL/GenBank/DDBJ whole genome shotgun (WGS) entry which is preliminary data.</text>
</comment>
<keyword evidence="2" id="KW-1185">Reference proteome</keyword>
<evidence type="ECO:0000313" key="2">
    <source>
        <dbReference type="Proteomes" id="UP001286456"/>
    </source>
</evidence>
<sequence>MGVWDDVTEPRSGSANVPTVLSCAATASQPKAAGFDGPQGVNVAGSGAVLRFSMQFVALWQRSPGADVWKWQSFIRSFRVSFVPTVWLLTAKEGTARPYPARDPNNRVELETHHGINLNMCSWEQTLYACGHRGKLRRMKYSCTIYTRFIYGECRYDSRHDRVYDVISYDDCSDCRRLFEFVNL</sequence>
<name>A0AAE0J059_9PEZI</name>
<proteinExistence type="predicted"/>
<reference evidence="1" key="1">
    <citation type="journal article" date="2023" name="Mol. Phylogenet. Evol.">
        <title>Genome-scale phylogeny and comparative genomics of the fungal order Sordariales.</title>
        <authorList>
            <person name="Hensen N."/>
            <person name="Bonometti L."/>
            <person name="Westerberg I."/>
            <person name="Brannstrom I.O."/>
            <person name="Guillou S."/>
            <person name="Cros-Aarteil S."/>
            <person name="Calhoun S."/>
            <person name="Haridas S."/>
            <person name="Kuo A."/>
            <person name="Mondo S."/>
            <person name="Pangilinan J."/>
            <person name="Riley R."/>
            <person name="LaButti K."/>
            <person name="Andreopoulos B."/>
            <person name="Lipzen A."/>
            <person name="Chen C."/>
            <person name="Yan M."/>
            <person name="Daum C."/>
            <person name="Ng V."/>
            <person name="Clum A."/>
            <person name="Steindorff A."/>
            <person name="Ohm R.A."/>
            <person name="Martin F."/>
            <person name="Silar P."/>
            <person name="Natvig D.O."/>
            <person name="Lalanne C."/>
            <person name="Gautier V."/>
            <person name="Ament-Velasquez S.L."/>
            <person name="Kruys A."/>
            <person name="Hutchinson M.I."/>
            <person name="Powell A.J."/>
            <person name="Barry K."/>
            <person name="Miller A.N."/>
            <person name="Grigoriev I.V."/>
            <person name="Debuchy R."/>
            <person name="Gladieux P."/>
            <person name="Hiltunen Thoren M."/>
            <person name="Johannesson H."/>
        </authorList>
    </citation>
    <scope>NUCLEOTIDE SEQUENCE</scope>
    <source>
        <strain evidence="1">SMH4131-1</strain>
    </source>
</reference>
<protein>
    <submittedName>
        <fullName evidence="1">Uncharacterized protein</fullName>
    </submittedName>
</protein>
<dbReference type="EMBL" id="JAUEPO010000002">
    <property type="protein sequence ID" value="KAK3334105.1"/>
    <property type="molecule type" value="Genomic_DNA"/>
</dbReference>
<reference evidence="1" key="2">
    <citation type="submission" date="2023-06" db="EMBL/GenBank/DDBJ databases">
        <authorList>
            <consortium name="Lawrence Berkeley National Laboratory"/>
            <person name="Haridas S."/>
            <person name="Hensen N."/>
            <person name="Bonometti L."/>
            <person name="Westerberg I."/>
            <person name="Brannstrom I.O."/>
            <person name="Guillou S."/>
            <person name="Cros-Aarteil S."/>
            <person name="Calhoun S."/>
            <person name="Kuo A."/>
            <person name="Mondo S."/>
            <person name="Pangilinan J."/>
            <person name="Riley R."/>
            <person name="Labutti K."/>
            <person name="Andreopoulos B."/>
            <person name="Lipzen A."/>
            <person name="Chen C."/>
            <person name="Yanf M."/>
            <person name="Daum C."/>
            <person name="Ng V."/>
            <person name="Clum A."/>
            <person name="Steindorff A."/>
            <person name="Ohm R."/>
            <person name="Martin F."/>
            <person name="Silar P."/>
            <person name="Natvig D."/>
            <person name="Lalanne C."/>
            <person name="Gautier V."/>
            <person name="Ament-Velasquez S.L."/>
            <person name="Kruys A."/>
            <person name="Hutchinson M.I."/>
            <person name="Powell A.J."/>
            <person name="Barry K."/>
            <person name="Miller A.N."/>
            <person name="Grigoriev I.V."/>
            <person name="Debuchy R."/>
            <person name="Gladieux P."/>
            <person name="Thoren M.H."/>
            <person name="Johannesson H."/>
        </authorList>
    </citation>
    <scope>NUCLEOTIDE SEQUENCE</scope>
    <source>
        <strain evidence="1">SMH4131-1</strain>
    </source>
</reference>
<evidence type="ECO:0000313" key="1">
    <source>
        <dbReference type="EMBL" id="KAK3334105.1"/>
    </source>
</evidence>
<organism evidence="1 2">
    <name type="scientific">Cercophora scortea</name>
    <dbReference type="NCBI Taxonomy" id="314031"/>
    <lineage>
        <taxon>Eukaryota</taxon>
        <taxon>Fungi</taxon>
        <taxon>Dikarya</taxon>
        <taxon>Ascomycota</taxon>
        <taxon>Pezizomycotina</taxon>
        <taxon>Sordariomycetes</taxon>
        <taxon>Sordariomycetidae</taxon>
        <taxon>Sordariales</taxon>
        <taxon>Lasiosphaeriaceae</taxon>
        <taxon>Cercophora</taxon>
    </lineage>
</organism>
<accession>A0AAE0J059</accession>